<dbReference type="Proteomes" id="UP000828048">
    <property type="component" value="Chromosome 5"/>
</dbReference>
<sequence length="962" mass="106011">MTVPEEGTTTQYRRNMKTYENWVKKDHHVRFTMSLSDETWEYFKLTMMHNEMVKTFNDLGCHLELEAERQEARRGNEAFMVQPGQCKTNGSKRKRQGGKAKQEQAGHNAPKERTKNTGGMLGTKLKVVGRPKADDVSPTREKCVPVEGLRSSRKNAGDAALRAATVGKDSVQAISRKRKNSAGDVTEITESKVEDDSSVVVENTLNKGGGKAIPKKRTKPTGNVTLDKGPKVERDDRLVVGDTINQSTIFAVGTSFTFLARQLLLHGLRIRLYKEVGELAKISLLIGVCIWLVYQVQHSNNKKASLERSAKVSEKVGNDILKLGRKDLDSQAEEITIQDQRHKEKEEDGENKHFGEESKIDEGQTEGKGVTNDEMHDHNPDQLGDESENRGNFVDTEKETETSTGNDKREETSEKESKEEENDRGKREEGEQKDMKDEETEESKEKQNEQNESEGREIKEEETEESKEKQGEESEKVKDETGSVEKESEERGESKDNGSEETKEENEQRENKEESRGTESEEKEREDNKEAVDIDGKERENEKAEKEENTENSGRSEDQVNDGIKEGTGGEDHIEEGSSIEEVKDSQNMDSNENRGLENSNVSQQSQNKEQNESENTTDKSDVSTENQNDLGSDLKETNSNEEQQLQNKEQNESENNTDKTEVSNENQNNSGSDLQESKTIEKNNSSDVMVDKGIGNDTIVTNTDEHQQEDKGSIASSGENSSLAQEDGVSRESDFTQHQGETTTDAGSKGDGSQTVLEEQTETKDEAASSKTSDSNSTPSETTPSNSTPSATAENASENSFSVSTHDTDRESREQTASSNNVDNVAFSDQNGHSSTSAGTETNGNVAFSDQNGHSSTSAGTETNGNDNTDQEMDSNSNSGVGAEDKGKTSSDNESGDDKQNESVNNSESSKTEDNAGSTQQDPVDSADSSIPQDEKDARTDLGTLPEMKTEGTDSGDVVAK</sequence>
<proteinExistence type="predicted"/>
<comment type="caution">
    <text evidence="1">The sequence shown here is derived from an EMBL/GenBank/DDBJ whole genome shotgun (WGS) entry which is preliminary data.</text>
</comment>
<organism evidence="1 2">
    <name type="scientific">Vaccinium darrowii</name>
    <dbReference type="NCBI Taxonomy" id="229202"/>
    <lineage>
        <taxon>Eukaryota</taxon>
        <taxon>Viridiplantae</taxon>
        <taxon>Streptophyta</taxon>
        <taxon>Embryophyta</taxon>
        <taxon>Tracheophyta</taxon>
        <taxon>Spermatophyta</taxon>
        <taxon>Magnoliopsida</taxon>
        <taxon>eudicotyledons</taxon>
        <taxon>Gunneridae</taxon>
        <taxon>Pentapetalae</taxon>
        <taxon>asterids</taxon>
        <taxon>Ericales</taxon>
        <taxon>Ericaceae</taxon>
        <taxon>Vaccinioideae</taxon>
        <taxon>Vaccinieae</taxon>
        <taxon>Vaccinium</taxon>
    </lineage>
</organism>
<gene>
    <name evidence="1" type="ORF">Vadar_000844</name>
</gene>
<dbReference type="EMBL" id="CM037155">
    <property type="protein sequence ID" value="KAH7845338.1"/>
    <property type="molecule type" value="Genomic_DNA"/>
</dbReference>
<accession>A0ACB7XX30</accession>
<keyword evidence="2" id="KW-1185">Reference proteome</keyword>
<name>A0ACB7XX30_9ERIC</name>
<reference evidence="1 2" key="1">
    <citation type="journal article" date="2021" name="Hortic Res">
        <title>High-quality reference genome and annotation aids understanding of berry development for evergreen blueberry (Vaccinium darrowii).</title>
        <authorList>
            <person name="Yu J."/>
            <person name="Hulse-Kemp A.M."/>
            <person name="Babiker E."/>
            <person name="Staton M."/>
        </authorList>
    </citation>
    <scope>NUCLEOTIDE SEQUENCE [LARGE SCALE GENOMIC DNA]</scope>
    <source>
        <strain evidence="2">cv. NJ 8807/NJ 8810</strain>
        <tissue evidence="1">Young leaf</tissue>
    </source>
</reference>
<protein>
    <submittedName>
        <fullName evidence="1">Uncharacterized protein</fullName>
    </submittedName>
</protein>
<evidence type="ECO:0000313" key="2">
    <source>
        <dbReference type="Proteomes" id="UP000828048"/>
    </source>
</evidence>
<evidence type="ECO:0000313" key="1">
    <source>
        <dbReference type="EMBL" id="KAH7845338.1"/>
    </source>
</evidence>